<dbReference type="SUPFAM" id="SSF88713">
    <property type="entry name" value="Glycoside hydrolase/deacetylase"/>
    <property type="match status" value="1"/>
</dbReference>
<keyword evidence="1" id="KW-1133">Transmembrane helix</keyword>
<dbReference type="OrthoDB" id="9812065at2"/>
<dbReference type="Gene3D" id="3.20.20.370">
    <property type="entry name" value="Glycoside hydrolase/deacetylase"/>
    <property type="match status" value="1"/>
</dbReference>
<evidence type="ECO:0000256" key="1">
    <source>
        <dbReference type="SAM" id="Phobius"/>
    </source>
</evidence>
<feature type="transmembrane region" description="Helical" evidence="1">
    <location>
        <begin position="7"/>
        <end position="23"/>
    </location>
</feature>
<dbReference type="GO" id="GO:0016810">
    <property type="term" value="F:hydrolase activity, acting on carbon-nitrogen (but not peptide) bonds"/>
    <property type="evidence" value="ECO:0007669"/>
    <property type="project" value="InterPro"/>
</dbReference>
<accession>A0A507ZTA8</accession>
<dbReference type="InterPro" id="IPR002509">
    <property type="entry name" value="NODB_dom"/>
</dbReference>
<dbReference type="PANTHER" id="PTHR10587">
    <property type="entry name" value="GLYCOSYL TRANSFERASE-RELATED"/>
    <property type="match status" value="1"/>
</dbReference>
<feature type="transmembrane region" description="Helical" evidence="1">
    <location>
        <begin position="29"/>
        <end position="47"/>
    </location>
</feature>
<sequence>MLKFKSINYLFIGLFLLLSLLVFRYSWPIYTYLILGAFWFGITIWGATNVRTNYFFEALHQKKTTQKKVALTFDDGPNTQTEAILQLLAKHNVKATFFCIGHKIDENPQLFKKIIEAGHSVGNHTYSHPKNFGFLSSKTVQREIESCDRAAFSHGNIRLNMFRVPFGVSNPKVKKALKKTKHTPIGWSLRSFDALFSSEKYILKRLTKNIKPGKIILLHDSKPHTVRILAELLLFLENNDYTCESVDKLLKINAYK</sequence>
<dbReference type="PROSITE" id="PS51677">
    <property type="entry name" value="NODB"/>
    <property type="match status" value="1"/>
</dbReference>
<feature type="domain" description="NodB homology" evidence="2">
    <location>
        <begin position="67"/>
        <end position="244"/>
    </location>
</feature>
<dbReference type="AlphaFoldDB" id="A0A507ZTA8"/>
<dbReference type="EMBL" id="VIAR01000002">
    <property type="protein sequence ID" value="TQD40197.1"/>
    <property type="molecule type" value="Genomic_DNA"/>
</dbReference>
<reference evidence="3 4" key="1">
    <citation type="submission" date="2019-06" db="EMBL/GenBank/DDBJ databases">
        <title>Flavibacter putida gen. nov., sp. nov., a novel marine bacterium of the family Flavobacteriaceae isolated from coastal seawater.</title>
        <authorList>
            <person name="Feng X."/>
        </authorList>
    </citation>
    <scope>NUCLEOTIDE SEQUENCE [LARGE SCALE GENOMIC DNA]</scope>
    <source>
        <strain evidence="3 4">PLHSN227</strain>
    </source>
</reference>
<dbReference type="GO" id="GO:0005975">
    <property type="term" value="P:carbohydrate metabolic process"/>
    <property type="evidence" value="ECO:0007669"/>
    <property type="project" value="InterPro"/>
</dbReference>
<gene>
    <name evidence="3" type="ORF">FKR84_03080</name>
</gene>
<keyword evidence="1" id="KW-0472">Membrane</keyword>
<evidence type="ECO:0000259" key="2">
    <source>
        <dbReference type="PROSITE" id="PS51677"/>
    </source>
</evidence>
<dbReference type="InterPro" id="IPR050248">
    <property type="entry name" value="Polysacc_deacetylase_ArnD"/>
</dbReference>
<name>A0A507ZTA8_9FLAO</name>
<protein>
    <submittedName>
        <fullName evidence="3">Polysaccharide deacetylase family protein</fullName>
    </submittedName>
</protein>
<proteinExistence type="predicted"/>
<evidence type="ECO:0000313" key="3">
    <source>
        <dbReference type="EMBL" id="TQD40197.1"/>
    </source>
</evidence>
<keyword evidence="1" id="KW-0812">Transmembrane</keyword>
<dbReference type="Pfam" id="PF01522">
    <property type="entry name" value="Polysacc_deac_1"/>
    <property type="match status" value="1"/>
</dbReference>
<organism evidence="3 4">
    <name type="scientific">Haloflavibacter putidus</name>
    <dbReference type="NCBI Taxonomy" id="2576776"/>
    <lineage>
        <taxon>Bacteria</taxon>
        <taxon>Pseudomonadati</taxon>
        <taxon>Bacteroidota</taxon>
        <taxon>Flavobacteriia</taxon>
        <taxon>Flavobacteriales</taxon>
        <taxon>Flavobacteriaceae</taxon>
        <taxon>Haloflavibacter</taxon>
    </lineage>
</organism>
<comment type="caution">
    <text evidence="3">The sequence shown here is derived from an EMBL/GenBank/DDBJ whole genome shotgun (WGS) entry which is preliminary data.</text>
</comment>
<dbReference type="Proteomes" id="UP000317169">
    <property type="component" value="Unassembled WGS sequence"/>
</dbReference>
<evidence type="ECO:0000313" key="4">
    <source>
        <dbReference type="Proteomes" id="UP000317169"/>
    </source>
</evidence>
<dbReference type="RefSeq" id="WP_141420727.1">
    <property type="nucleotide sequence ID" value="NZ_VIAR01000002.1"/>
</dbReference>
<keyword evidence="4" id="KW-1185">Reference proteome</keyword>
<dbReference type="InterPro" id="IPR011330">
    <property type="entry name" value="Glyco_hydro/deAcase_b/a-brl"/>
</dbReference>
<dbReference type="CDD" id="cd10917">
    <property type="entry name" value="CE4_NodB_like_6s_7s"/>
    <property type="match status" value="1"/>
</dbReference>
<dbReference type="PANTHER" id="PTHR10587:SF125">
    <property type="entry name" value="POLYSACCHARIDE DEACETYLASE YHEN-RELATED"/>
    <property type="match status" value="1"/>
</dbReference>